<comment type="subcellular location">
    <subcellularLocation>
        <location evidence="2">Cell inner membrane</location>
        <topology evidence="2">Multi-pass membrane protein</topology>
    </subcellularLocation>
</comment>
<dbReference type="SUPFAM" id="SSF47384">
    <property type="entry name" value="Homodimeric domain of signal transducing histidine kinase"/>
    <property type="match status" value="1"/>
</dbReference>
<evidence type="ECO:0000259" key="8">
    <source>
        <dbReference type="PROSITE" id="PS50109"/>
    </source>
</evidence>
<dbReference type="SMART" id="SM00387">
    <property type="entry name" value="HATPase_c"/>
    <property type="match status" value="1"/>
</dbReference>
<keyword evidence="6" id="KW-0418">Kinase</keyword>
<dbReference type="GO" id="GO:0000155">
    <property type="term" value="F:phosphorelay sensor kinase activity"/>
    <property type="evidence" value="ECO:0007669"/>
    <property type="project" value="InterPro"/>
</dbReference>
<dbReference type="InterPro" id="IPR036097">
    <property type="entry name" value="HisK_dim/P_sf"/>
</dbReference>
<dbReference type="GO" id="GO:0007234">
    <property type="term" value="P:osmosensory signaling via phosphorelay pathway"/>
    <property type="evidence" value="ECO:0007669"/>
    <property type="project" value="TreeGrafter"/>
</dbReference>
<gene>
    <name evidence="9" type="ORF">DES47_103625</name>
</gene>
<dbReference type="SMART" id="SM00388">
    <property type="entry name" value="HisKA"/>
    <property type="match status" value="1"/>
</dbReference>
<dbReference type="InterPro" id="IPR004358">
    <property type="entry name" value="Sig_transdc_His_kin-like_C"/>
</dbReference>
<dbReference type="Proteomes" id="UP000295361">
    <property type="component" value="Unassembled WGS sequence"/>
</dbReference>
<comment type="catalytic activity">
    <reaction evidence="1">
        <text>ATP + protein L-histidine = ADP + protein N-phospho-L-histidine.</text>
        <dbReference type="EC" id="2.7.13.3"/>
    </reaction>
</comment>
<keyword evidence="10" id="KW-1185">Reference proteome</keyword>
<dbReference type="EMBL" id="SNXS01000003">
    <property type="protein sequence ID" value="TDP71643.1"/>
    <property type="molecule type" value="Genomic_DNA"/>
</dbReference>
<dbReference type="Gene3D" id="3.30.565.10">
    <property type="entry name" value="Histidine kinase-like ATPase, C-terminal domain"/>
    <property type="match status" value="1"/>
</dbReference>
<name>A0A4R6QMS6_9BURK</name>
<keyword evidence="4" id="KW-0597">Phosphoprotein</keyword>
<dbReference type="InParanoid" id="A0A4R6QMS6"/>
<dbReference type="Pfam" id="PF00512">
    <property type="entry name" value="HisKA"/>
    <property type="match status" value="1"/>
</dbReference>
<dbReference type="InterPro" id="IPR003661">
    <property type="entry name" value="HisK_dim/P_dom"/>
</dbReference>
<dbReference type="PANTHER" id="PTHR42878">
    <property type="entry name" value="TWO-COMPONENT HISTIDINE KINASE"/>
    <property type="match status" value="1"/>
</dbReference>
<dbReference type="SUPFAM" id="SSF55874">
    <property type="entry name" value="ATPase domain of HSP90 chaperone/DNA topoisomerase II/histidine kinase"/>
    <property type="match status" value="1"/>
</dbReference>
<dbReference type="InterPro" id="IPR050351">
    <property type="entry name" value="BphY/WalK/GraS-like"/>
</dbReference>
<evidence type="ECO:0000256" key="3">
    <source>
        <dbReference type="ARBA" id="ARBA00012438"/>
    </source>
</evidence>
<dbReference type="EC" id="2.7.13.3" evidence="3"/>
<dbReference type="CDD" id="cd00082">
    <property type="entry name" value="HisKA"/>
    <property type="match status" value="1"/>
</dbReference>
<evidence type="ECO:0000256" key="6">
    <source>
        <dbReference type="ARBA" id="ARBA00022777"/>
    </source>
</evidence>
<evidence type="ECO:0000256" key="4">
    <source>
        <dbReference type="ARBA" id="ARBA00022553"/>
    </source>
</evidence>
<sequence>MIYVLTMRRMVDRVSERRESGSRRPWWGAVLLLALLATVLLALGLRDGLAATVAVTAPPWMLVLPLSLMCGVLLLLFAALGWHMGVRMTRQRMQEPLREARVQLQNLAQLQPDWQWQTDAEHHLVRWQAPQGLPASSWIGAAATQTLWERFVLVGPDLDSTAPVSRLQLRMDERVPLQDVVVQAHVEQGAAAQFSGSWRLRGLPCFDASGRFSGYQGTAHALTPGLAAAQVAADQRQWLQALPGPALLLLELKTGALELLNVNQAAAILLGRRADELPGLSWTQCRELLPGQVREALAAVADGEPAPCGAWVLCRTTLSQDSEGRQLLVSLWPQTVVAGAPTGEQQPQTLSDHESFSYTVSHDLRAPIRVVEGFTRILKEDYGRLLDRIGNDHLDRVMGAAARMNSMIDALLALAQLSTQPLARQPVNLSQLARYIFDDLQRNAPERRVEVQVAPDMQVHGDPTLLRVALENLLGNAWKYSAKCELSRISFEHGQHEGRQVYLVRDNGAGFDMRFADRLFGVFQRLHSASDFQGTGVGLASVRRIIRRHGGDIWAESEVGKGASFYFTLPMR</sequence>
<dbReference type="InterPro" id="IPR003594">
    <property type="entry name" value="HATPase_dom"/>
</dbReference>
<evidence type="ECO:0000313" key="9">
    <source>
        <dbReference type="EMBL" id="TDP71643.1"/>
    </source>
</evidence>
<dbReference type="InterPro" id="IPR005467">
    <property type="entry name" value="His_kinase_dom"/>
</dbReference>
<dbReference type="PANTHER" id="PTHR42878:SF15">
    <property type="entry name" value="BACTERIOPHYTOCHROME"/>
    <property type="match status" value="1"/>
</dbReference>
<dbReference type="Pfam" id="PF02518">
    <property type="entry name" value="HATPase_c"/>
    <property type="match status" value="1"/>
</dbReference>
<dbReference type="AlphaFoldDB" id="A0A4R6QMS6"/>
<feature type="domain" description="Histidine kinase" evidence="8">
    <location>
        <begin position="359"/>
        <end position="572"/>
    </location>
</feature>
<dbReference type="PRINTS" id="PR00344">
    <property type="entry name" value="BCTRLSENSOR"/>
</dbReference>
<comment type="caution">
    <text evidence="9">The sequence shown here is derived from an EMBL/GenBank/DDBJ whole genome shotgun (WGS) entry which is preliminary data.</text>
</comment>
<dbReference type="GO" id="GO:0000156">
    <property type="term" value="F:phosphorelay response regulator activity"/>
    <property type="evidence" value="ECO:0007669"/>
    <property type="project" value="TreeGrafter"/>
</dbReference>
<keyword evidence="5" id="KW-0808">Transferase</keyword>
<evidence type="ECO:0000256" key="7">
    <source>
        <dbReference type="SAM" id="Phobius"/>
    </source>
</evidence>
<evidence type="ECO:0000313" key="10">
    <source>
        <dbReference type="Proteomes" id="UP000295361"/>
    </source>
</evidence>
<dbReference type="Gene3D" id="1.10.287.130">
    <property type="match status" value="1"/>
</dbReference>
<evidence type="ECO:0000256" key="5">
    <source>
        <dbReference type="ARBA" id="ARBA00022679"/>
    </source>
</evidence>
<keyword evidence="7" id="KW-0472">Membrane</keyword>
<accession>A0A4R6QMS6</accession>
<proteinExistence type="predicted"/>
<protein>
    <recommendedName>
        <fullName evidence="3">histidine kinase</fullName>
        <ecNumber evidence="3">2.7.13.3</ecNumber>
    </recommendedName>
</protein>
<evidence type="ECO:0000256" key="1">
    <source>
        <dbReference type="ARBA" id="ARBA00000085"/>
    </source>
</evidence>
<keyword evidence="7" id="KW-1133">Transmembrane helix</keyword>
<dbReference type="GO" id="GO:0005886">
    <property type="term" value="C:plasma membrane"/>
    <property type="evidence" value="ECO:0007669"/>
    <property type="project" value="UniProtKB-SubCell"/>
</dbReference>
<dbReference type="GO" id="GO:0030295">
    <property type="term" value="F:protein kinase activator activity"/>
    <property type="evidence" value="ECO:0007669"/>
    <property type="project" value="TreeGrafter"/>
</dbReference>
<organism evidence="9 10">
    <name type="scientific">Roseateles toxinivorans</name>
    <dbReference type="NCBI Taxonomy" id="270368"/>
    <lineage>
        <taxon>Bacteria</taxon>
        <taxon>Pseudomonadati</taxon>
        <taxon>Pseudomonadota</taxon>
        <taxon>Betaproteobacteria</taxon>
        <taxon>Burkholderiales</taxon>
        <taxon>Sphaerotilaceae</taxon>
        <taxon>Roseateles</taxon>
    </lineage>
</organism>
<reference evidence="9 10" key="1">
    <citation type="submission" date="2019-03" db="EMBL/GenBank/DDBJ databases">
        <title>Genomic Encyclopedia of Type Strains, Phase IV (KMG-IV): sequencing the most valuable type-strain genomes for metagenomic binning, comparative biology and taxonomic classification.</title>
        <authorList>
            <person name="Goeker M."/>
        </authorList>
    </citation>
    <scope>NUCLEOTIDE SEQUENCE [LARGE SCALE GENOMIC DNA]</scope>
    <source>
        <strain evidence="9 10">DSM 16998</strain>
    </source>
</reference>
<dbReference type="PROSITE" id="PS50109">
    <property type="entry name" value="HIS_KIN"/>
    <property type="match status" value="1"/>
</dbReference>
<feature type="transmembrane region" description="Helical" evidence="7">
    <location>
        <begin position="60"/>
        <end position="82"/>
    </location>
</feature>
<dbReference type="FunFam" id="3.30.565.10:FF:000006">
    <property type="entry name" value="Sensor histidine kinase WalK"/>
    <property type="match status" value="1"/>
</dbReference>
<evidence type="ECO:0000256" key="2">
    <source>
        <dbReference type="ARBA" id="ARBA00004429"/>
    </source>
</evidence>
<dbReference type="InterPro" id="IPR036890">
    <property type="entry name" value="HATPase_C_sf"/>
</dbReference>
<keyword evidence="7" id="KW-0812">Transmembrane</keyword>